<dbReference type="PROSITE" id="PS51257">
    <property type="entry name" value="PROKAR_LIPOPROTEIN"/>
    <property type="match status" value="1"/>
</dbReference>
<dbReference type="RefSeq" id="WP_169655943.1">
    <property type="nucleotide sequence ID" value="NZ_JABANE010000012.1"/>
</dbReference>
<dbReference type="AlphaFoldDB" id="A0A7X9RSW2"/>
<organism evidence="1 2">
    <name type="scientific">Flammeovirga aprica JL-4</name>
    <dbReference type="NCBI Taxonomy" id="694437"/>
    <lineage>
        <taxon>Bacteria</taxon>
        <taxon>Pseudomonadati</taxon>
        <taxon>Bacteroidota</taxon>
        <taxon>Cytophagia</taxon>
        <taxon>Cytophagales</taxon>
        <taxon>Flammeovirgaceae</taxon>
        <taxon>Flammeovirga</taxon>
    </lineage>
</organism>
<evidence type="ECO:0008006" key="3">
    <source>
        <dbReference type="Google" id="ProtNLM"/>
    </source>
</evidence>
<keyword evidence="2" id="KW-1185">Reference proteome</keyword>
<dbReference type="Proteomes" id="UP000576082">
    <property type="component" value="Unassembled WGS sequence"/>
</dbReference>
<proteinExistence type="predicted"/>
<evidence type="ECO:0000313" key="1">
    <source>
        <dbReference type="EMBL" id="NME67606.1"/>
    </source>
</evidence>
<name>A0A7X9RSW2_9BACT</name>
<comment type="caution">
    <text evidence="1">The sequence shown here is derived from an EMBL/GenBank/DDBJ whole genome shotgun (WGS) entry which is preliminary data.</text>
</comment>
<evidence type="ECO:0000313" key="2">
    <source>
        <dbReference type="Proteomes" id="UP000576082"/>
    </source>
</evidence>
<reference evidence="1 2" key="1">
    <citation type="submission" date="2020-04" db="EMBL/GenBank/DDBJ databases">
        <title>Flammeovirga sp. SR4, a novel species isolated from seawater.</title>
        <authorList>
            <person name="Wang X."/>
        </authorList>
    </citation>
    <scope>NUCLEOTIDE SEQUENCE [LARGE SCALE GENOMIC DNA]</scope>
    <source>
        <strain evidence="1 2">ATCC 23126</strain>
    </source>
</reference>
<accession>A0A7X9RSW2</accession>
<dbReference type="EMBL" id="JABANE010000012">
    <property type="protein sequence ID" value="NME67606.1"/>
    <property type="molecule type" value="Genomic_DNA"/>
</dbReference>
<sequence>MKTYTNFLLLLFLFSCGNNNQKIESYQQKIAELDSINLSLENKVKEGDIQINTLKGVTDKWDQEALRETNESLLGQLRTLKMDFNRLSKKGKTDPKVFYSFLEFNLPPKLYKSFQTLSATYRVSPAVNPFFVKGHFNEDEEEDYAIFIENIENNKKGIAVFLGGDFEKHYVFGAGNELNKDGFDLNGTLALSVTNTANVWIKEDEPEPVIKSPQVIYIGFTNFSSSVAYLEDEKLKLYWQAD</sequence>
<gene>
    <name evidence="1" type="ORF">HHU12_06480</name>
</gene>
<protein>
    <recommendedName>
        <fullName evidence="3">Lipoprotein</fullName>
    </recommendedName>
</protein>